<keyword evidence="2" id="KW-0472">Membrane</keyword>
<feature type="compositionally biased region" description="Basic and acidic residues" evidence="1">
    <location>
        <begin position="243"/>
        <end position="265"/>
    </location>
</feature>
<comment type="caution">
    <text evidence="3">The sequence shown here is derived from an EMBL/GenBank/DDBJ whole genome shotgun (WGS) entry which is preliminary data.</text>
</comment>
<protein>
    <submittedName>
        <fullName evidence="3">Uncharacterized protein</fullName>
    </submittedName>
</protein>
<feature type="compositionally biased region" description="Polar residues" evidence="1">
    <location>
        <begin position="188"/>
        <end position="198"/>
    </location>
</feature>
<feature type="compositionally biased region" description="Low complexity" evidence="1">
    <location>
        <begin position="448"/>
        <end position="464"/>
    </location>
</feature>
<keyword evidence="2" id="KW-0812">Transmembrane</keyword>
<feature type="compositionally biased region" description="Polar residues" evidence="1">
    <location>
        <begin position="14"/>
        <end position="28"/>
    </location>
</feature>
<name>A0A4T0NS29_9BASI</name>
<feature type="region of interest" description="Disordered" evidence="1">
    <location>
        <begin position="115"/>
        <end position="269"/>
    </location>
</feature>
<evidence type="ECO:0000256" key="1">
    <source>
        <dbReference type="SAM" id="MobiDB-lite"/>
    </source>
</evidence>
<reference evidence="3 4" key="1">
    <citation type="submission" date="2019-03" db="EMBL/GenBank/DDBJ databases">
        <title>Sequencing 25 genomes of Wallemia mellicola.</title>
        <authorList>
            <person name="Gostincar C."/>
        </authorList>
    </citation>
    <scope>NUCLEOTIDE SEQUENCE [LARGE SCALE GENOMIC DNA]</scope>
    <source>
        <strain evidence="3 4">EXF-1262</strain>
    </source>
</reference>
<evidence type="ECO:0000313" key="4">
    <source>
        <dbReference type="Proteomes" id="UP000307169"/>
    </source>
</evidence>
<feature type="compositionally biased region" description="Low complexity" evidence="1">
    <location>
        <begin position="50"/>
        <end position="80"/>
    </location>
</feature>
<feature type="compositionally biased region" description="Polar residues" evidence="1">
    <location>
        <begin position="470"/>
        <end position="481"/>
    </location>
</feature>
<feature type="region of interest" description="Disordered" evidence="1">
    <location>
        <begin position="434"/>
        <end position="481"/>
    </location>
</feature>
<gene>
    <name evidence="3" type="ORF">E3Q17_02740</name>
</gene>
<organism evidence="3 4">
    <name type="scientific">Wallemia mellicola</name>
    <dbReference type="NCBI Taxonomy" id="1708541"/>
    <lineage>
        <taxon>Eukaryota</taxon>
        <taxon>Fungi</taxon>
        <taxon>Dikarya</taxon>
        <taxon>Basidiomycota</taxon>
        <taxon>Wallemiomycotina</taxon>
        <taxon>Wallemiomycetes</taxon>
        <taxon>Wallemiales</taxon>
        <taxon>Wallemiaceae</taxon>
        <taxon>Wallemia</taxon>
    </lineage>
</organism>
<keyword evidence="2" id="KW-1133">Transmembrane helix</keyword>
<feature type="transmembrane region" description="Helical" evidence="2">
    <location>
        <begin position="374"/>
        <end position="392"/>
    </location>
</feature>
<feature type="transmembrane region" description="Helical" evidence="2">
    <location>
        <begin position="531"/>
        <end position="553"/>
    </location>
</feature>
<dbReference type="AlphaFoldDB" id="A0A4T0NS29"/>
<feature type="compositionally biased region" description="Basic and acidic residues" evidence="1">
    <location>
        <begin position="434"/>
        <end position="444"/>
    </location>
</feature>
<feature type="region of interest" description="Disordered" evidence="1">
    <location>
        <begin position="1"/>
        <end position="90"/>
    </location>
</feature>
<feature type="compositionally biased region" description="Basic and acidic residues" evidence="1">
    <location>
        <begin position="34"/>
        <end position="43"/>
    </location>
</feature>
<accession>A0A4T0NS29</accession>
<evidence type="ECO:0000313" key="3">
    <source>
        <dbReference type="EMBL" id="TIB99116.1"/>
    </source>
</evidence>
<proteinExistence type="predicted"/>
<feature type="compositionally biased region" description="Acidic residues" evidence="1">
    <location>
        <begin position="204"/>
        <end position="214"/>
    </location>
</feature>
<feature type="compositionally biased region" description="Polar residues" evidence="1">
    <location>
        <begin position="220"/>
        <end position="229"/>
    </location>
</feature>
<dbReference type="Proteomes" id="UP000307169">
    <property type="component" value="Unassembled WGS sequence"/>
</dbReference>
<dbReference type="EMBL" id="SPRH01000032">
    <property type="protein sequence ID" value="TIB99116.1"/>
    <property type="molecule type" value="Genomic_DNA"/>
</dbReference>
<evidence type="ECO:0000256" key="2">
    <source>
        <dbReference type="SAM" id="Phobius"/>
    </source>
</evidence>
<sequence>MSTNVDRRKPPPLQLNNYTTQSAHTTRYPQLYSDDIKSPRESHSSVNLLDSDSASSIFDASSGAHASTPPSLTNTPPSISASLKPEKGDRAFNETKLADLISIGDEEENRGLQLEKDNRGNAPPPTPEPAHTSPPLSVPAKLSQVSPSVERLYYIPPPTPPKFRTSSTPVLHPMSPGNTHRTPRTLKNARNTELMNNDSRIEEVPEDEDEDEDDGPRSPTPASSRNASNEVDRRRPSLGANVKFKEEEAEPKSAFEDSSFEDRQDTNMSRQRMPSFWEKMRKSNILSPSASTNIGDDASSDSGSHISIHIYDSDLQDIDNIQASSSHSVARALATLPSDAIKNVKDVPDLGLERKPFLARIFDADDSSAASNCFFLGFIFGPAIWLIGGWTLDARDGTAVQRVKADDRRRDWASEWNEISLAFKIREREKGSKDKEKVLLSEKRTHSKNSSNGSSSFARSDSGAPMEAHPSQSSIAASWGNQGVTNRPPLNNYLFNHGVKPRKFVSSEPEMSILPPLTRDSPDRWVLRCRIAAIVTVPLAIGCLIAAIVGIAVSF</sequence>